<evidence type="ECO:0000256" key="1">
    <source>
        <dbReference type="SAM" id="MobiDB-lite"/>
    </source>
</evidence>
<dbReference type="EMBL" id="VSRR010005480">
    <property type="protein sequence ID" value="MPC42549.1"/>
    <property type="molecule type" value="Genomic_DNA"/>
</dbReference>
<dbReference type="AlphaFoldDB" id="A0A5B7FBC1"/>
<organism evidence="3 4">
    <name type="scientific">Portunus trituberculatus</name>
    <name type="common">Swimming crab</name>
    <name type="synonym">Neptunus trituberculatus</name>
    <dbReference type="NCBI Taxonomy" id="210409"/>
    <lineage>
        <taxon>Eukaryota</taxon>
        <taxon>Metazoa</taxon>
        <taxon>Ecdysozoa</taxon>
        <taxon>Arthropoda</taxon>
        <taxon>Crustacea</taxon>
        <taxon>Multicrustacea</taxon>
        <taxon>Malacostraca</taxon>
        <taxon>Eumalacostraca</taxon>
        <taxon>Eucarida</taxon>
        <taxon>Decapoda</taxon>
        <taxon>Pleocyemata</taxon>
        <taxon>Brachyura</taxon>
        <taxon>Eubrachyura</taxon>
        <taxon>Portunoidea</taxon>
        <taxon>Portunidae</taxon>
        <taxon>Portuninae</taxon>
        <taxon>Portunus</taxon>
    </lineage>
</organism>
<comment type="caution">
    <text evidence="3">The sequence shown here is derived from an EMBL/GenBank/DDBJ whole genome shotgun (WGS) entry which is preliminary data.</text>
</comment>
<feature type="region of interest" description="Disordered" evidence="1">
    <location>
        <begin position="31"/>
        <end position="62"/>
    </location>
</feature>
<feature type="chain" id="PRO_5022799487" evidence="2">
    <location>
        <begin position="21"/>
        <end position="80"/>
    </location>
</feature>
<dbReference type="Proteomes" id="UP000324222">
    <property type="component" value="Unassembled WGS sequence"/>
</dbReference>
<proteinExistence type="predicted"/>
<reference evidence="3 4" key="1">
    <citation type="submission" date="2019-05" db="EMBL/GenBank/DDBJ databases">
        <title>Another draft genome of Portunus trituberculatus and its Hox gene families provides insights of decapod evolution.</title>
        <authorList>
            <person name="Jeong J.-H."/>
            <person name="Song I."/>
            <person name="Kim S."/>
            <person name="Choi T."/>
            <person name="Kim D."/>
            <person name="Ryu S."/>
            <person name="Kim W."/>
        </authorList>
    </citation>
    <scope>NUCLEOTIDE SEQUENCE [LARGE SCALE GENOMIC DNA]</scope>
    <source>
        <tissue evidence="3">Muscle</tissue>
    </source>
</reference>
<evidence type="ECO:0000313" key="3">
    <source>
        <dbReference type="EMBL" id="MPC42549.1"/>
    </source>
</evidence>
<gene>
    <name evidence="3" type="ORF">E2C01_036171</name>
</gene>
<keyword evidence="2" id="KW-0732">Signal</keyword>
<evidence type="ECO:0000256" key="2">
    <source>
        <dbReference type="SAM" id="SignalP"/>
    </source>
</evidence>
<feature type="compositionally biased region" description="Pro residues" evidence="1">
    <location>
        <begin position="31"/>
        <end position="59"/>
    </location>
</feature>
<feature type="signal peptide" evidence="2">
    <location>
        <begin position="1"/>
        <end position="20"/>
    </location>
</feature>
<sequence length="80" mass="8908">MRRVHSRVMWIQSYFLPFFSILIPPPVPLSPPPPPSAPPPLSPPPPPLPPAPPPPPPPLRATFHQYNYTRHTVIGNVVQL</sequence>
<keyword evidence="4" id="KW-1185">Reference proteome</keyword>
<protein>
    <submittedName>
        <fullName evidence="3">Uncharacterized protein</fullName>
    </submittedName>
</protein>
<name>A0A5B7FBC1_PORTR</name>
<accession>A0A5B7FBC1</accession>
<evidence type="ECO:0000313" key="4">
    <source>
        <dbReference type="Proteomes" id="UP000324222"/>
    </source>
</evidence>